<keyword evidence="1" id="KW-0812">Transmembrane</keyword>
<feature type="transmembrane region" description="Helical" evidence="1">
    <location>
        <begin position="12"/>
        <end position="35"/>
    </location>
</feature>
<feature type="transmembrane region" description="Helical" evidence="1">
    <location>
        <begin position="388"/>
        <end position="410"/>
    </location>
</feature>
<dbReference type="AlphaFoldDB" id="A0A0E9MLX3"/>
<dbReference type="Pfam" id="PF03929">
    <property type="entry name" value="PepSY_TM"/>
    <property type="match status" value="1"/>
</dbReference>
<feature type="transmembrane region" description="Helical" evidence="1">
    <location>
        <begin position="348"/>
        <end position="368"/>
    </location>
</feature>
<sequence>MTSLYRIVWRWHFYAGLIVLPVLAWLAITGGLYLYKPEIERIVYRDWITRPSARPALPAAEVIGRVEQATGGRVAQLAIPARASESWQLTIAQGAGRRTAFVDAGTGRVLGITAREGGVMKLDRDLHSLAITGPVGNALIEIVAGWAIILVLTGFYLWWPRGGAPALALRGAPKGRLFWRDLHASGGALVGAVILFLAITGMPWSVFWGKQVQGAVAANGLGRPKAPGPQPWEHAEHEKAALPWALQAVAAPHAHGMGDIGADRVLTLAAARGLTPPLSLTRPAAMGAPYLVSRTAERSEDARVLYIEPATGRVLQDAGAAQFGVGARAIEWGIAVHQGQEYGEANRLVMLAGCLGTLLLALTAPILWWKRRFAPPPAPLDTRRAKGVALIMLAIGALYPLTGATMLAALAGDRAWRWRREA</sequence>
<dbReference type="RefSeq" id="WP_046347250.1">
    <property type="nucleotide sequence ID" value="NZ_BBWU01000015.1"/>
</dbReference>
<keyword evidence="1" id="KW-1133">Transmembrane helix</keyword>
<dbReference type="EMBL" id="BBWU01000015">
    <property type="protein sequence ID" value="GAO38401.1"/>
    <property type="molecule type" value="Genomic_DNA"/>
</dbReference>
<evidence type="ECO:0000313" key="2">
    <source>
        <dbReference type="EMBL" id="GAO38401.1"/>
    </source>
</evidence>
<name>A0A0E9MLX3_9SPHN</name>
<evidence type="ECO:0000313" key="3">
    <source>
        <dbReference type="Proteomes" id="UP000033202"/>
    </source>
</evidence>
<feature type="transmembrane region" description="Helical" evidence="1">
    <location>
        <begin position="138"/>
        <end position="159"/>
    </location>
</feature>
<dbReference type="Proteomes" id="UP000033202">
    <property type="component" value="Unassembled WGS sequence"/>
</dbReference>
<keyword evidence="1" id="KW-0472">Membrane</keyword>
<dbReference type="OrthoDB" id="9791166at2"/>
<dbReference type="PANTHER" id="PTHR34219:SF1">
    <property type="entry name" value="PEPSY DOMAIN-CONTAINING PROTEIN"/>
    <property type="match status" value="1"/>
</dbReference>
<feature type="transmembrane region" description="Helical" evidence="1">
    <location>
        <begin position="182"/>
        <end position="204"/>
    </location>
</feature>
<proteinExistence type="predicted"/>
<keyword evidence="3" id="KW-1185">Reference proteome</keyword>
<dbReference type="PANTHER" id="PTHR34219">
    <property type="entry name" value="IRON-REGULATED INNER MEMBRANE PROTEIN-RELATED"/>
    <property type="match status" value="1"/>
</dbReference>
<gene>
    <name evidence="2" type="ORF">SCH01S_15_00260</name>
</gene>
<protein>
    <recommendedName>
        <fullName evidence="4">PepSY domain-containing protein</fullName>
    </recommendedName>
</protein>
<accession>A0A0E9MLX3</accession>
<evidence type="ECO:0008006" key="4">
    <source>
        <dbReference type="Google" id="ProtNLM"/>
    </source>
</evidence>
<organism evidence="2 3">
    <name type="scientific">Sphingomonas changbaiensis NBRC 104936</name>
    <dbReference type="NCBI Taxonomy" id="1219043"/>
    <lineage>
        <taxon>Bacteria</taxon>
        <taxon>Pseudomonadati</taxon>
        <taxon>Pseudomonadota</taxon>
        <taxon>Alphaproteobacteria</taxon>
        <taxon>Sphingomonadales</taxon>
        <taxon>Sphingomonadaceae</taxon>
        <taxon>Sphingomonas</taxon>
    </lineage>
</organism>
<comment type="caution">
    <text evidence="2">The sequence shown here is derived from an EMBL/GenBank/DDBJ whole genome shotgun (WGS) entry which is preliminary data.</text>
</comment>
<dbReference type="STRING" id="1219043.SCH01S_15_00260"/>
<reference evidence="2 3" key="1">
    <citation type="submission" date="2015-04" db="EMBL/GenBank/DDBJ databases">
        <title>Whole genome shotgun sequence of Sphingomonas changbaiensis NBRC 104936.</title>
        <authorList>
            <person name="Katano-Makiyama Y."/>
            <person name="Hosoyama A."/>
            <person name="Hashimoto M."/>
            <person name="Noguchi M."/>
            <person name="Tsuchikane K."/>
            <person name="Ohji S."/>
            <person name="Yamazoe A."/>
            <person name="Ichikawa N."/>
            <person name="Kimura A."/>
            <person name="Fujita N."/>
        </authorList>
    </citation>
    <scope>NUCLEOTIDE SEQUENCE [LARGE SCALE GENOMIC DNA]</scope>
    <source>
        <strain evidence="2 3">NBRC 104936</strain>
    </source>
</reference>
<evidence type="ECO:0000256" key="1">
    <source>
        <dbReference type="SAM" id="Phobius"/>
    </source>
</evidence>
<dbReference type="InterPro" id="IPR005625">
    <property type="entry name" value="PepSY-ass_TM"/>
</dbReference>